<keyword evidence="4" id="KW-0812">Transmembrane</keyword>
<dbReference type="AlphaFoldDB" id="A0A315ZYY8"/>
<keyword evidence="8" id="KW-1185">Reference proteome</keyword>
<feature type="domain" description="HAMP" evidence="6">
    <location>
        <begin position="272"/>
        <end position="318"/>
    </location>
</feature>
<dbReference type="SMART" id="SM00283">
    <property type="entry name" value="MA"/>
    <property type="match status" value="1"/>
</dbReference>
<evidence type="ECO:0000256" key="4">
    <source>
        <dbReference type="SAM" id="Phobius"/>
    </source>
</evidence>
<dbReference type="GO" id="GO:0007165">
    <property type="term" value="P:signal transduction"/>
    <property type="evidence" value="ECO:0007669"/>
    <property type="project" value="UniProtKB-KW"/>
</dbReference>
<dbReference type="InterPro" id="IPR029151">
    <property type="entry name" value="Sensor-like_sf"/>
</dbReference>
<name>A0A315ZYY8_9FIRM</name>
<proteinExistence type="inferred from homology"/>
<dbReference type="SUPFAM" id="SSF103190">
    <property type="entry name" value="Sensory domain-like"/>
    <property type="match status" value="1"/>
</dbReference>
<evidence type="ECO:0000256" key="1">
    <source>
        <dbReference type="ARBA" id="ARBA00022500"/>
    </source>
</evidence>
<feature type="transmembrane region" description="Helical" evidence="4">
    <location>
        <begin position="6"/>
        <end position="29"/>
    </location>
</feature>
<evidence type="ECO:0000256" key="3">
    <source>
        <dbReference type="PROSITE-ProRule" id="PRU00284"/>
    </source>
</evidence>
<dbReference type="OrthoDB" id="1862723at2"/>
<accession>A0A315ZYY8</accession>
<dbReference type="GO" id="GO:0006935">
    <property type="term" value="P:chemotaxis"/>
    <property type="evidence" value="ECO:0007669"/>
    <property type="project" value="UniProtKB-KW"/>
</dbReference>
<dbReference type="SMART" id="SM00304">
    <property type="entry name" value="HAMP"/>
    <property type="match status" value="2"/>
</dbReference>
<keyword evidence="3" id="KW-0807">Transducer</keyword>
<dbReference type="PANTHER" id="PTHR43531">
    <property type="entry name" value="PROTEIN ICFG"/>
    <property type="match status" value="1"/>
</dbReference>
<dbReference type="Pfam" id="PF00015">
    <property type="entry name" value="MCPsignal"/>
    <property type="match status" value="1"/>
</dbReference>
<evidence type="ECO:0000259" key="5">
    <source>
        <dbReference type="PROSITE" id="PS50111"/>
    </source>
</evidence>
<dbReference type="EMBL" id="UHJJ01000003">
    <property type="protein sequence ID" value="SUQ13449.1"/>
    <property type="molecule type" value="Genomic_DNA"/>
</dbReference>
<sequence>MKSLKGKLILTTLILVTVTSLLTVIMGVFESFRTTDKIIQSQVEEQLTSAGNMINIYLEAEFGSLNLNSDGQLVDKNNQEIAGNYDAIDKLAENMNVVATVFVKDGSDYTRVLTTIKDDSGERIVGTQLDTTGIAYKEISKGNTALGEANILGNQYMTRYEPVYDSSQQVIGIYFVGVPMQSIDHIFNQGLRSTITIVAVLMVIVLLFAAVIVYFTSSGIANPIRKITKAAQQIAGGNFDVELSVKSKDEIGQLAKAFHLTIGQLVNYQEYIDEISDALSTISRGDLTVELQKEYAGQFQKLKEHMQALLLNLNATMSQINHSAEQVNSGAGQIANTAQALSHGATEQASAVEQLSSSISQVTVQISQNAENASSAYSKVEFAGKEMHISNEQMRDMVMAMEQINLKSAEISKIIKMIDDISFQTNILALNAAIEAARAGEAGKGFAVVADEVRNLAGKSAEAAKDTTALIEATVEAVKNATRIADSTADSLHKSEEITAESITLINKIASASQEQAASITQINQGIEQISSVIQTNAATSEESAAASQELSSQSHLLEEFVAKFKLNEVESVL</sequence>
<dbReference type="Gene3D" id="1.10.287.950">
    <property type="entry name" value="Methyl-accepting chemotaxis protein"/>
    <property type="match status" value="1"/>
</dbReference>
<evidence type="ECO:0000259" key="6">
    <source>
        <dbReference type="PROSITE" id="PS50885"/>
    </source>
</evidence>
<comment type="similarity">
    <text evidence="2">Belongs to the methyl-accepting chemotaxis (MCP) protein family.</text>
</comment>
<feature type="domain" description="Methyl-accepting transducer" evidence="5">
    <location>
        <begin position="323"/>
        <end position="552"/>
    </location>
</feature>
<dbReference type="Pfam" id="PF00672">
    <property type="entry name" value="HAMP"/>
    <property type="match status" value="1"/>
</dbReference>
<dbReference type="CDD" id="cd06225">
    <property type="entry name" value="HAMP"/>
    <property type="match status" value="1"/>
</dbReference>
<evidence type="ECO:0000256" key="2">
    <source>
        <dbReference type="ARBA" id="ARBA00029447"/>
    </source>
</evidence>
<dbReference type="InterPro" id="IPR003660">
    <property type="entry name" value="HAMP_dom"/>
</dbReference>
<keyword evidence="4" id="KW-0472">Membrane</keyword>
<reference evidence="8" key="1">
    <citation type="submission" date="2017-07" db="EMBL/GenBank/DDBJ databases">
        <authorList>
            <person name="Varghese N."/>
            <person name="Submissions S."/>
        </authorList>
    </citation>
    <scope>NUCLEOTIDE SEQUENCE [LARGE SCALE GENOMIC DNA]</scope>
    <source>
        <strain evidence="8">NLAE-zl-C134</strain>
    </source>
</reference>
<dbReference type="InterPro" id="IPR004089">
    <property type="entry name" value="MCPsignal_dom"/>
</dbReference>
<dbReference type="Pfam" id="PF17201">
    <property type="entry name" value="Cache_3-Cache_2"/>
    <property type="match status" value="1"/>
</dbReference>
<feature type="transmembrane region" description="Helical" evidence="4">
    <location>
        <begin position="195"/>
        <end position="215"/>
    </location>
</feature>
<feature type="domain" description="HAMP" evidence="6">
    <location>
        <begin position="218"/>
        <end position="270"/>
    </location>
</feature>
<dbReference type="Proteomes" id="UP000254051">
    <property type="component" value="Unassembled WGS sequence"/>
</dbReference>
<gene>
    <name evidence="7" type="ORF">SAMN05216529_103179</name>
</gene>
<protein>
    <submittedName>
        <fullName evidence="7">Methyl-accepting chemotaxis protein</fullName>
    </submittedName>
</protein>
<dbReference type="InterPro" id="IPR051310">
    <property type="entry name" value="MCP_chemotaxis"/>
</dbReference>
<dbReference type="PANTHER" id="PTHR43531:SF11">
    <property type="entry name" value="METHYL-ACCEPTING CHEMOTAXIS PROTEIN 3"/>
    <property type="match status" value="1"/>
</dbReference>
<evidence type="ECO:0000313" key="7">
    <source>
        <dbReference type="EMBL" id="SUQ13449.1"/>
    </source>
</evidence>
<dbReference type="PROSITE" id="PS50111">
    <property type="entry name" value="CHEMOTAXIS_TRANSDUC_2"/>
    <property type="match status" value="1"/>
</dbReference>
<dbReference type="GO" id="GO:0005886">
    <property type="term" value="C:plasma membrane"/>
    <property type="evidence" value="ECO:0007669"/>
    <property type="project" value="TreeGrafter"/>
</dbReference>
<keyword evidence="1" id="KW-0145">Chemotaxis</keyword>
<dbReference type="InterPro" id="IPR033462">
    <property type="entry name" value="Cache_3-Cache_2"/>
</dbReference>
<keyword evidence="4" id="KW-1133">Transmembrane helix</keyword>
<evidence type="ECO:0000313" key="8">
    <source>
        <dbReference type="Proteomes" id="UP000254051"/>
    </source>
</evidence>
<dbReference type="GO" id="GO:0004888">
    <property type="term" value="F:transmembrane signaling receptor activity"/>
    <property type="evidence" value="ECO:0007669"/>
    <property type="project" value="TreeGrafter"/>
</dbReference>
<dbReference type="SUPFAM" id="SSF58104">
    <property type="entry name" value="Methyl-accepting chemotaxis protein (MCP) signaling domain"/>
    <property type="match status" value="1"/>
</dbReference>
<organism evidence="7 8">
    <name type="scientific">Faecalicatena contorta</name>
    <dbReference type="NCBI Taxonomy" id="39482"/>
    <lineage>
        <taxon>Bacteria</taxon>
        <taxon>Bacillati</taxon>
        <taxon>Bacillota</taxon>
        <taxon>Clostridia</taxon>
        <taxon>Lachnospirales</taxon>
        <taxon>Lachnospiraceae</taxon>
        <taxon>Faecalicatena</taxon>
    </lineage>
</organism>
<dbReference type="PROSITE" id="PS50885">
    <property type="entry name" value="HAMP"/>
    <property type="match status" value="2"/>
</dbReference>
<dbReference type="RefSeq" id="WP_109709438.1">
    <property type="nucleotide sequence ID" value="NZ_QGDS01000003.1"/>
</dbReference>
<dbReference type="CDD" id="cd11386">
    <property type="entry name" value="MCP_signal"/>
    <property type="match status" value="1"/>
</dbReference>
<dbReference type="Pfam" id="PF18947">
    <property type="entry name" value="HAMP_2"/>
    <property type="match status" value="1"/>
</dbReference>
<dbReference type="Gene3D" id="6.10.340.10">
    <property type="match status" value="1"/>
</dbReference>